<dbReference type="EMBL" id="WWEU01000001">
    <property type="protein sequence ID" value="MYM57750.1"/>
    <property type="molecule type" value="Genomic_DNA"/>
</dbReference>
<dbReference type="AlphaFoldDB" id="A0A6L8LSZ0"/>
<proteinExistence type="predicted"/>
<evidence type="ECO:0000313" key="1">
    <source>
        <dbReference type="EMBL" id="MYM57750.1"/>
    </source>
</evidence>
<evidence type="ECO:0000313" key="2">
    <source>
        <dbReference type="Proteomes" id="UP000478571"/>
    </source>
</evidence>
<protein>
    <submittedName>
        <fullName evidence="1">Uncharacterized protein</fullName>
    </submittedName>
</protein>
<dbReference type="RefSeq" id="WP_160926104.1">
    <property type="nucleotide sequence ID" value="NZ_WWEU01000001.1"/>
</dbReference>
<reference evidence="1 2" key="1">
    <citation type="submission" date="2020-01" db="EMBL/GenBank/DDBJ databases">
        <title>Draft Genome Sequence of Vibrio sp. strain OCN044, Isolated from a Healthy Coral at Palmyra Atoll.</title>
        <authorList>
            <person name="Videau P."/>
            <person name="Loughran R."/>
            <person name="Esquivel A."/>
            <person name="Deadmond M."/>
            <person name="Paddock B.E."/>
            <person name="Saw J.H."/>
            <person name="Ushijima B."/>
        </authorList>
    </citation>
    <scope>NUCLEOTIDE SEQUENCE [LARGE SCALE GENOMIC DNA]</scope>
    <source>
        <strain evidence="1 2">OCN044</strain>
    </source>
</reference>
<gene>
    <name evidence="1" type="ORF">GTG28_00695</name>
</gene>
<keyword evidence="2" id="KW-1185">Reference proteome</keyword>
<dbReference type="Proteomes" id="UP000478571">
    <property type="component" value="Unassembled WGS sequence"/>
</dbReference>
<organism evidence="1 2">
    <name type="scientific">Vibrio tetraodonis subsp. pristinus</name>
    <dbReference type="NCBI Taxonomy" id="2695891"/>
    <lineage>
        <taxon>Bacteria</taxon>
        <taxon>Pseudomonadati</taxon>
        <taxon>Pseudomonadota</taxon>
        <taxon>Gammaproteobacteria</taxon>
        <taxon>Vibrionales</taxon>
        <taxon>Vibrionaceae</taxon>
        <taxon>Vibrio</taxon>
    </lineage>
</organism>
<sequence>MKPIYLYDAGIKPWEQTTTVSDSRFATITVVHRSINELFGLWHTLATTIRLRLPRVLKWRTVGHSIEGSKIQELKLVKQLKSEFSDDDHLEKNGDSNIYSYVMQLSVLMGDFDLNTITQPRYTALLFLPDGEPNNGSLWETFKNSDDGLEAGGMESSLRSYEDMLICRLFESDTHVSLQLVGLAEQVDFLLNKLNEIDIERVDEKDVAKLINS</sequence>
<accession>A0A6L8LSZ0</accession>
<name>A0A6L8LSZ0_9VIBR</name>
<comment type="caution">
    <text evidence="1">The sequence shown here is derived from an EMBL/GenBank/DDBJ whole genome shotgun (WGS) entry which is preliminary data.</text>
</comment>